<dbReference type="PANTHER" id="PTHR30026">
    <property type="entry name" value="OUTER MEMBRANE PROTEIN TOLC"/>
    <property type="match status" value="1"/>
</dbReference>
<dbReference type="PANTHER" id="PTHR30026:SF20">
    <property type="entry name" value="OUTER MEMBRANE PROTEIN TOLC"/>
    <property type="match status" value="1"/>
</dbReference>
<dbReference type="GO" id="GO:0009279">
    <property type="term" value="C:cell outer membrane"/>
    <property type="evidence" value="ECO:0007669"/>
    <property type="project" value="UniProtKB-SubCell"/>
</dbReference>
<dbReference type="GO" id="GO:0015288">
    <property type="term" value="F:porin activity"/>
    <property type="evidence" value="ECO:0007669"/>
    <property type="project" value="TreeGrafter"/>
</dbReference>
<keyword evidence="4" id="KW-0472">Membrane</keyword>
<gene>
    <name evidence="7" type="ORF">A9Q84_19440</name>
</gene>
<accession>A0A1Y5F2K9</accession>
<comment type="caution">
    <text evidence="7">The sequence shown here is derived from an EMBL/GenBank/DDBJ whole genome shotgun (WGS) entry which is preliminary data.</text>
</comment>
<keyword evidence="5" id="KW-0998">Cell outer membrane</keyword>
<dbReference type="Proteomes" id="UP000196531">
    <property type="component" value="Unassembled WGS sequence"/>
</dbReference>
<proteinExistence type="predicted"/>
<evidence type="ECO:0000256" key="4">
    <source>
        <dbReference type="ARBA" id="ARBA00023136"/>
    </source>
</evidence>
<evidence type="ECO:0000313" key="8">
    <source>
        <dbReference type="Proteomes" id="UP000196531"/>
    </source>
</evidence>
<dbReference type="SUPFAM" id="SSF56954">
    <property type="entry name" value="Outer membrane efflux proteins (OEP)"/>
    <property type="match status" value="1"/>
</dbReference>
<dbReference type="Gene3D" id="1.20.1600.10">
    <property type="entry name" value="Outer membrane efflux proteins (OEP)"/>
    <property type="match status" value="1"/>
</dbReference>
<evidence type="ECO:0000313" key="7">
    <source>
        <dbReference type="EMBL" id="OUR93644.1"/>
    </source>
</evidence>
<evidence type="ECO:0000256" key="1">
    <source>
        <dbReference type="ARBA" id="ARBA00004442"/>
    </source>
</evidence>
<feature type="signal peptide" evidence="6">
    <location>
        <begin position="1"/>
        <end position="19"/>
    </location>
</feature>
<dbReference type="GO" id="GO:1990281">
    <property type="term" value="C:efflux pump complex"/>
    <property type="evidence" value="ECO:0007669"/>
    <property type="project" value="TreeGrafter"/>
</dbReference>
<evidence type="ECO:0000256" key="2">
    <source>
        <dbReference type="ARBA" id="ARBA00022452"/>
    </source>
</evidence>
<feature type="chain" id="PRO_5012983513" description="Outer membrane protein" evidence="6">
    <location>
        <begin position="20"/>
        <end position="466"/>
    </location>
</feature>
<reference evidence="8" key="1">
    <citation type="journal article" date="2017" name="Proc. Natl. Acad. Sci. U.S.A.">
        <title>Simulation of Deepwater Horizon oil plume reveals substrate specialization within a complex community of hydrocarbon-degraders.</title>
        <authorList>
            <person name="Hu P."/>
            <person name="Dubinsky E.A."/>
            <person name="Probst A.J."/>
            <person name="Wang J."/>
            <person name="Sieber C.M.K."/>
            <person name="Tom L.M."/>
            <person name="Gardinali P."/>
            <person name="Banfield J.F."/>
            <person name="Atlas R.M."/>
            <person name="Andersen G.L."/>
        </authorList>
    </citation>
    <scope>NUCLEOTIDE SEQUENCE [LARGE SCALE GENOMIC DNA]</scope>
</reference>
<dbReference type="AlphaFoldDB" id="A0A1Y5F2K9"/>
<dbReference type="EMBL" id="MAAO01000015">
    <property type="protein sequence ID" value="OUR93644.1"/>
    <property type="molecule type" value="Genomic_DNA"/>
</dbReference>
<name>A0A1Y5F2K9_9BACT</name>
<dbReference type="GO" id="GO:0015562">
    <property type="term" value="F:efflux transmembrane transporter activity"/>
    <property type="evidence" value="ECO:0007669"/>
    <property type="project" value="InterPro"/>
</dbReference>
<keyword evidence="3" id="KW-0812">Transmembrane</keyword>
<keyword evidence="2" id="KW-1134">Transmembrane beta strand</keyword>
<evidence type="ECO:0000256" key="6">
    <source>
        <dbReference type="SAM" id="SignalP"/>
    </source>
</evidence>
<evidence type="ECO:0000256" key="5">
    <source>
        <dbReference type="ARBA" id="ARBA00023237"/>
    </source>
</evidence>
<sequence length="466" mass="52974">MKILLLTTIFFLNLSMTQAALSELSKEYLNSSFDNEDQRLGLKINQLTKNQVLESKAWALSAATLNTDSKLKSSSTFLSTQTQTNSHSLELSKSFFTGTEFTFSNTYSTYDNDLFPSTNNKGFTQSLSLTQDLWKNFLGRNDDLDRVVAEKTYNYQDQSTRFQIETNLFNFVTDYINVKVARAIVDLQELAVKRAQKRLNLIKRRVKDGLSERVDLYSARTQELASIEKLKSDTITFDTSVESLSKKLHRKVQNTEVLSYKLGSSSELELVAGKIEENNGFIQTKKQIEYLKDVLTQKENGLYPTLAFSGTYATNEYKQSGSPISGGTLGNSNNQVSLGLSLTWNIGSYSEKLQRESSSISLNRAKMESRQSLLSLKEEEDALGKRLREVDVLIESALERLDLANKTLQEYNRLYSRGRATLDQVIRAEEDLISTQVSYVRYLFRRDSYTSKLAYLHGKLNEAVFK</sequence>
<evidence type="ECO:0008006" key="9">
    <source>
        <dbReference type="Google" id="ProtNLM"/>
    </source>
</evidence>
<comment type="subcellular location">
    <subcellularLocation>
        <location evidence="1">Cell outer membrane</location>
    </subcellularLocation>
</comment>
<evidence type="ECO:0000256" key="3">
    <source>
        <dbReference type="ARBA" id="ARBA00022692"/>
    </source>
</evidence>
<keyword evidence="6" id="KW-0732">Signal</keyword>
<protein>
    <recommendedName>
        <fullName evidence="9">Outer membrane protein</fullName>
    </recommendedName>
</protein>
<organism evidence="7 8">
    <name type="scientific">Halobacteriovorax marinus</name>
    <dbReference type="NCBI Taxonomy" id="97084"/>
    <lineage>
        <taxon>Bacteria</taxon>
        <taxon>Pseudomonadati</taxon>
        <taxon>Bdellovibrionota</taxon>
        <taxon>Bacteriovoracia</taxon>
        <taxon>Bacteriovoracales</taxon>
        <taxon>Halobacteriovoraceae</taxon>
        <taxon>Halobacteriovorax</taxon>
    </lineage>
</organism>
<dbReference type="InterPro" id="IPR051906">
    <property type="entry name" value="TolC-like"/>
</dbReference>